<evidence type="ECO:0000313" key="4">
    <source>
        <dbReference type="EMBL" id="OWF56697.1"/>
    </source>
</evidence>
<dbReference type="AlphaFoldDB" id="A0A210R6L3"/>
<keyword evidence="5" id="KW-1185">Reference proteome</keyword>
<keyword evidence="2" id="KW-1133">Transmembrane helix</keyword>
<keyword evidence="2" id="KW-0812">Transmembrane</keyword>
<evidence type="ECO:0000313" key="5">
    <source>
        <dbReference type="Proteomes" id="UP000242188"/>
    </source>
</evidence>
<feature type="signal peptide" evidence="3">
    <location>
        <begin position="1"/>
        <end position="30"/>
    </location>
</feature>
<comment type="caution">
    <text evidence="4">The sequence shown here is derived from an EMBL/GenBank/DDBJ whole genome shotgun (WGS) entry which is preliminary data.</text>
</comment>
<keyword evidence="1" id="KW-0175">Coiled coil</keyword>
<dbReference type="OrthoDB" id="6162635at2759"/>
<evidence type="ECO:0000256" key="2">
    <source>
        <dbReference type="SAM" id="Phobius"/>
    </source>
</evidence>
<dbReference type="Proteomes" id="UP000242188">
    <property type="component" value="Unassembled WGS sequence"/>
</dbReference>
<name>A0A210R6L3_MIZYE</name>
<organism evidence="4 5">
    <name type="scientific">Mizuhopecten yessoensis</name>
    <name type="common">Japanese scallop</name>
    <name type="synonym">Patinopecten yessoensis</name>
    <dbReference type="NCBI Taxonomy" id="6573"/>
    <lineage>
        <taxon>Eukaryota</taxon>
        <taxon>Metazoa</taxon>
        <taxon>Spiralia</taxon>
        <taxon>Lophotrochozoa</taxon>
        <taxon>Mollusca</taxon>
        <taxon>Bivalvia</taxon>
        <taxon>Autobranchia</taxon>
        <taxon>Pteriomorphia</taxon>
        <taxon>Pectinida</taxon>
        <taxon>Pectinoidea</taxon>
        <taxon>Pectinidae</taxon>
        <taxon>Mizuhopecten</taxon>
    </lineage>
</organism>
<feature type="transmembrane region" description="Helical" evidence="2">
    <location>
        <begin position="112"/>
        <end position="133"/>
    </location>
</feature>
<feature type="chain" id="PRO_5013120794" evidence="3">
    <location>
        <begin position="31"/>
        <end position="154"/>
    </location>
</feature>
<keyword evidence="3" id="KW-0732">Signal</keyword>
<dbReference type="EMBL" id="NEDP02000107">
    <property type="protein sequence ID" value="OWF56697.1"/>
    <property type="molecule type" value="Genomic_DNA"/>
</dbReference>
<gene>
    <name evidence="4" type="ORF">KP79_PYT20155</name>
</gene>
<evidence type="ECO:0000256" key="3">
    <source>
        <dbReference type="SAM" id="SignalP"/>
    </source>
</evidence>
<reference evidence="4 5" key="1">
    <citation type="journal article" date="2017" name="Nat. Ecol. Evol.">
        <title>Scallop genome provides insights into evolution of bilaterian karyotype and development.</title>
        <authorList>
            <person name="Wang S."/>
            <person name="Zhang J."/>
            <person name="Jiao W."/>
            <person name="Li J."/>
            <person name="Xun X."/>
            <person name="Sun Y."/>
            <person name="Guo X."/>
            <person name="Huan P."/>
            <person name="Dong B."/>
            <person name="Zhang L."/>
            <person name="Hu X."/>
            <person name="Sun X."/>
            <person name="Wang J."/>
            <person name="Zhao C."/>
            <person name="Wang Y."/>
            <person name="Wang D."/>
            <person name="Huang X."/>
            <person name="Wang R."/>
            <person name="Lv J."/>
            <person name="Li Y."/>
            <person name="Zhang Z."/>
            <person name="Liu B."/>
            <person name="Lu W."/>
            <person name="Hui Y."/>
            <person name="Liang J."/>
            <person name="Zhou Z."/>
            <person name="Hou R."/>
            <person name="Li X."/>
            <person name="Liu Y."/>
            <person name="Li H."/>
            <person name="Ning X."/>
            <person name="Lin Y."/>
            <person name="Zhao L."/>
            <person name="Xing Q."/>
            <person name="Dou J."/>
            <person name="Li Y."/>
            <person name="Mao J."/>
            <person name="Guo H."/>
            <person name="Dou H."/>
            <person name="Li T."/>
            <person name="Mu C."/>
            <person name="Jiang W."/>
            <person name="Fu Q."/>
            <person name="Fu X."/>
            <person name="Miao Y."/>
            <person name="Liu J."/>
            <person name="Yu Q."/>
            <person name="Li R."/>
            <person name="Liao H."/>
            <person name="Li X."/>
            <person name="Kong Y."/>
            <person name="Jiang Z."/>
            <person name="Chourrout D."/>
            <person name="Li R."/>
            <person name="Bao Z."/>
        </authorList>
    </citation>
    <scope>NUCLEOTIDE SEQUENCE [LARGE SCALE GENOMIC DNA]</scope>
    <source>
        <strain evidence="4 5">PY_sf001</strain>
    </source>
</reference>
<keyword evidence="2" id="KW-0472">Membrane</keyword>
<accession>A0A210R6L3</accession>
<sequence length="154" mass="17223">MDVVAIRMTGWLSVALLTTLCCTVVLQTQATVTQPVPELCECDCVYYEKLNKWQEKTEKEKKRNISTEEKLEEAETELKNTQKKLSVNTSTLSSTARKFVSAEDNRTSAVGIGYFGAAFLGIIFASIVMCDLISIKRHWHNGKTGSSVKVEKRP</sequence>
<protein>
    <submittedName>
        <fullName evidence="4">Uncharacterized protein</fullName>
    </submittedName>
</protein>
<evidence type="ECO:0000256" key="1">
    <source>
        <dbReference type="SAM" id="Coils"/>
    </source>
</evidence>
<feature type="coiled-coil region" evidence="1">
    <location>
        <begin position="50"/>
        <end position="91"/>
    </location>
</feature>
<proteinExistence type="predicted"/>